<protein>
    <submittedName>
        <fullName evidence="1">Uncharacterized protein</fullName>
    </submittedName>
</protein>
<reference evidence="1" key="1">
    <citation type="journal article" date="2014" name="Front. Microbiol.">
        <title>High frequency of phylogenetically diverse reductive dehalogenase-homologous genes in deep subseafloor sedimentary metagenomes.</title>
        <authorList>
            <person name="Kawai M."/>
            <person name="Futagami T."/>
            <person name="Toyoda A."/>
            <person name="Takaki Y."/>
            <person name="Nishi S."/>
            <person name="Hori S."/>
            <person name="Arai W."/>
            <person name="Tsubouchi T."/>
            <person name="Morono Y."/>
            <person name="Uchiyama I."/>
            <person name="Ito T."/>
            <person name="Fujiyama A."/>
            <person name="Inagaki F."/>
            <person name="Takami H."/>
        </authorList>
    </citation>
    <scope>NUCLEOTIDE SEQUENCE</scope>
    <source>
        <strain evidence="1">Expedition CK06-06</strain>
    </source>
</reference>
<accession>X0XSN4</accession>
<feature type="non-terminal residue" evidence="1">
    <location>
        <position position="63"/>
    </location>
</feature>
<dbReference type="EMBL" id="BARS01055496">
    <property type="protein sequence ID" value="GAG46260.1"/>
    <property type="molecule type" value="Genomic_DNA"/>
</dbReference>
<evidence type="ECO:0000313" key="1">
    <source>
        <dbReference type="EMBL" id="GAG46260.1"/>
    </source>
</evidence>
<comment type="caution">
    <text evidence="1">The sequence shown here is derived from an EMBL/GenBank/DDBJ whole genome shotgun (WGS) entry which is preliminary data.</text>
</comment>
<dbReference type="AlphaFoldDB" id="X0XSN4"/>
<sequence>MPRSIDPQTMNVDELPGIWSPVQWDLSEDERLEELENQATASLLWTVDTPEAILRLFLNETDI</sequence>
<proteinExistence type="predicted"/>
<name>X0XSN4_9ZZZZ</name>
<gene>
    <name evidence="1" type="ORF">S01H1_81935</name>
</gene>
<organism evidence="1">
    <name type="scientific">marine sediment metagenome</name>
    <dbReference type="NCBI Taxonomy" id="412755"/>
    <lineage>
        <taxon>unclassified sequences</taxon>
        <taxon>metagenomes</taxon>
        <taxon>ecological metagenomes</taxon>
    </lineage>
</organism>